<proteinExistence type="predicted"/>
<feature type="compositionally biased region" description="Polar residues" evidence="2">
    <location>
        <begin position="226"/>
        <end position="255"/>
    </location>
</feature>
<dbReference type="Proteomes" id="UP000092154">
    <property type="component" value="Unassembled WGS sequence"/>
</dbReference>
<feature type="compositionally biased region" description="Low complexity" evidence="2">
    <location>
        <begin position="76"/>
        <end position="88"/>
    </location>
</feature>
<accession>A0A1B7NHE4</accession>
<feature type="compositionally biased region" description="Polar residues" evidence="2">
    <location>
        <begin position="588"/>
        <end position="606"/>
    </location>
</feature>
<dbReference type="AlphaFoldDB" id="A0A1B7NHE4"/>
<feature type="region of interest" description="Disordered" evidence="2">
    <location>
        <begin position="358"/>
        <end position="379"/>
    </location>
</feature>
<feature type="compositionally biased region" description="Basic and acidic residues" evidence="2">
    <location>
        <begin position="667"/>
        <end position="679"/>
    </location>
</feature>
<feature type="compositionally biased region" description="Low complexity" evidence="2">
    <location>
        <begin position="102"/>
        <end position="116"/>
    </location>
</feature>
<feature type="compositionally biased region" description="Basic and acidic residues" evidence="2">
    <location>
        <begin position="558"/>
        <end position="574"/>
    </location>
</feature>
<protein>
    <submittedName>
        <fullName evidence="3">Uncharacterized protein</fullName>
    </submittedName>
</protein>
<feature type="compositionally biased region" description="Gly residues" evidence="2">
    <location>
        <begin position="653"/>
        <end position="663"/>
    </location>
</feature>
<feature type="compositionally biased region" description="Basic residues" evidence="2">
    <location>
        <begin position="301"/>
        <end position="314"/>
    </location>
</feature>
<feature type="compositionally biased region" description="Polar residues" evidence="2">
    <location>
        <begin position="613"/>
        <end position="627"/>
    </location>
</feature>
<feature type="region of interest" description="Disordered" evidence="2">
    <location>
        <begin position="1"/>
        <end position="124"/>
    </location>
</feature>
<keyword evidence="1" id="KW-0175">Coiled coil</keyword>
<evidence type="ECO:0000313" key="3">
    <source>
        <dbReference type="EMBL" id="OAX44278.1"/>
    </source>
</evidence>
<feature type="coiled-coil region" evidence="1">
    <location>
        <begin position="480"/>
        <end position="507"/>
    </location>
</feature>
<feature type="compositionally biased region" description="Polar residues" evidence="2">
    <location>
        <begin position="512"/>
        <end position="540"/>
    </location>
</feature>
<feature type="compositionally biased region" description="Polar residues" evidence="2">
    <location>
        <begin position="264"/>
        <end position="287"/>
    </location>
</feature>
<gene>
    <name evidence="3" type="ORF">K503DRAFT_765091</name>
</gene>
<dbReference type="InParanoid" id="A0A1B7NHE4"/>
<dbReference type="OrthoDB" id="2138242at2759"/>
<reference evidence="3 4" key="1">
    <citation type="submission" date="2016-06" db="EMBL/GenBank/DDBJ databases">
        <title>Comparative genomics of the ectomycorrhizal sister species Rhizopogon vinicolor and Rhizopogon vesiculosus (Basidiomycota: Boletales) reveals a divergence of the mating type B locus.</title>
        <authorList>
            <consortium name="DOE Joint Genome Institute"/>
            <person name="Mujic A.B."/>
            <person name="Kuo A."/>
            <person name="Tritt A."/>
            <person name="Lipzen A."/>
            <person name="Chen C."/>
            <person name="Johnson J."/>
            <person name="Sharma A."/>
            <person name="Barry K."/>
            <person name="Grigoriev I.V."/>
            <person name="Spatafora J.W."/>
        </authorList>
    </citation>
    <scope>NUCLEOTIDE SEQUENCE [LARGE SCALE GENOMIC DNA]</scope>
    <source>
        <strain evidence="3 4">AM-OR11-026</strain>
    </source>
</reference>
<dbReference type="EMBL" id="KV448126">
    <property type="protein sequence ID" value="OAX44278.1"/>
    <property type="molecule type" value="Genomic_DNA"/>
</dbReference>
<keyword evidence="4" id="KW-1185">Reference proteome</keyword>
<organism evidence="3 4">
    <name type="scientific">Rhizopogon vinicolor AM-OR11-026</name>
    <dbReference type="NCBI Taxonomy" id="1314800"/>
    <lineage>
        <taxon>Eukaryota</taxon>
        <taxon>Fungi</taxon>
        <taxon>Dikarya</taxon>
        <taxon>Basidiomycota</taxon>
        <taxon>Agaricomycotina</taxon>
        <taxon>Agaricomycetes</taxon>
        <taxon>Agaricomycetidae</taxon>
        <taxon>Boletales</taxon>
        <taxon>Suillineae</taxon>
        <taxon>Rhizopogonaceae</taxon>
        <taxon>Rhizopogon</taxon>
    </lineage>
</organism>
<feature type="compositionally biased region" description="Low complexity" evidence="2">
    <location>
        <begin position="12"/>
        <end position="26"/>
    </location>
</feature>
<evidence type="ECO:0000256" key="2">
    <source>
        <dbReference type="SAM" id="MobiDB-lite"/>
    </source>
</evidence>
<feature type="region of interest" description="Disordered" evidence="2">
    <location>
        <begin position="214"/>
        <end position="333"/>
    </location>
</feature>
<sequence length="679" mass="72313">MSVNHAPPLPQSLPSFAQAFSSSSLSEIPPSNNALPPIHSHSYERTRQTISPPIDQLATSRKRSREEPQPPTPAESPSNSVPQSPSVVRIKEEEDRDMSLVSSTSSPLPSPTTNTNPPSPKKRRVTVSGIHLSHQLNPSTSSDNPPSTPVVIAIPSSEDSSMRSIQTLKQQQKQCRGGVANIAQSAAPSAMLSPPINGTASCSVTYSPPESALPVSKGLQRLGRRSPNTISGSNRGGNTVASGSRVTLASSTSQPLTPPPMIVPSQQPVTLTTNQPSADAPPNSQQTLPPHSLPPPPISFARRRAAQSGGRKKKPADIVISPRGTSSSDSLAPVIQSAPPVPEFGRFPMALPRLPTALSGSQTARRVATNVPPTPTRFSLQHTIAPSMSNAPRSGPSTRSPPAIPIASSLVPPTPSSLQHPGYTGDKPAFLAPFEMFYDALNDSKQMKNWLSEQLQKSNALLQSLQRVDQVVEDLVDRRTRSMQEEMQSMRQRMDSLEEALRVVCADSARNQSMSSVGYPQGSKFSQNGMPSGSEPSSSYRFPATEQRRRVSPPSWGADKDRGASPSPDSDRRMSVSITRVEAPRLLSSDTQPGSYSSFAPGSSHTRGGPVSASASNPKGTPPSRSQAVPERTSAHRQADTRQTNRMFYPGSYNGGSGDGGPTSRGNDSHKNPGAMEER</sequence>
<name>A0A1B7NHE4_9AGAM</name>
<evidence type="ECO:0000256" key="1">
    <source>
        <dbReference type="SAM" id="Coils"/>
    </source>
</evidence>
<feature type="region of interest" description="Disordered" evidence="2">
    <location>
        <begin position="512"/>
        <end position="679"/>
    </location>
</feature>
<evidence type="ECO:0000313" key="4">
    <source>
        <dbReference type="Proteomes" id="UP000092154"/>
    </source>
</evidence>